<keyword evidence="4 5" id="KW-0408">Iron</keyword>
<dbReference type="SUPFAM" id="SSF48264">
    <property type="entry name" value="Cytochrome P450"/>
    <property type="match status" value="1"/>
</dbReference>
<dbReference type="GO" id="GO:0016705">
    <property type="term" value="F:oxidoreductase activity, acting on paired donors, with incorporation or reduction of molecular oxygen"/>
    <property type="evidence" value="ECO:0007669"/>
    <property type="project" value="InterPro"/>
</dbReference>
<name>A0A517SFY3_9PLAN</name>
<evidence type="ECO:0000256" key="2">
    <source>
        <dbReference type="ARBA" id="ARBA00010617"/>
    </source>
</evidence>
<keyword evidence="6" id="KW-0560">Oxidoreductase</keyword>
<dbReference type="InterPro" id="IPR050121">
    <property type="entry name" value="Cytochrome_P450_monoxygenase"/>
</dbReference>
<proteinExistence type="inferred from homology"/>
<organism evidence="7 8">
    <name type="scientific">Caulifigura coniformis</name>
    <dbReference type="NCBI Taxonomy" id="2527983"/>
    <lineage>
        <taxon>Bacteria</taxon>
        <taxon>Pseudomonadati</taxon>
        <taxon>Planctomycetota</taxon>
        <taxon>Planctomycetia</taxon>
        <taxon>Planctomycetales</taxon>
        <taxon>Planctomycetaceae</taxon>
        <taxon>Caulifigura</taxon>
    </lineage>
</organism>
<dbReference type="EMBL" id="CP036271">
    <property type="protein sequence ID" value="QDT55038.1"/>
    <property type="molecule type" value="Genomic_DNA"/>
</dbReference>
<gene>
    <name evidence="7" type="primary">ptlI_2</name>
    <name evidence="7" type="ORF">Pan44_30790</name>
</gene>
<dbReference type="GO" id="GO:0004497">
    <property type="term" value="F:monooxygenase activity"/>
    <property type="evidence" value="ECO:0007669"/>
    <property type="project" value="UniProtKB-KW"/>
</dbReference>
<evidence type="ECO:0000256" key="4">
    <source>
        <dbReference type="ARBA" id="ARBA00023004"/>
    </source>
</evidence>
<comment type="cofactor">
    <cofactor evidence="1 5">
        <name>heme</name>
        <dbReference type="ChEBI" id="CHEBI:30413"/>
    </cofactor>
</comment>
<dbReference type="InParanoid" id="A0A517SFY3"/>
<dbReference type="InterPro" id="IPR001128">
    <property type="entry name" value="Cyt_P450"/>
</dbReference>
<keyword evidence="6" id="KW-0503">Monooxygenase</keyword>
<keyword evidence="5 6" id="KW-0349">Heme</keyword>
<keyword evidence="8" id="KW-1185">Reference proteome</keyword>
<dbReference type="PANTHER" id="PTHR24305:SF166">
    <property type="entry name" value="CYTOCHROME P450 12A4, MITOCHONDRIAL-RELATED"/>
    <property type="match status" value="1"/>
</dbReference>
<dbReference type="OrthoDB" id="9789468at2"/>
<dbReference type="InterPro" id="IPR036396">
    <property type="entry name" value="Cyt_P450_sf"/>
</dbReference>
<evidence type="ECO:0000256" key="3">
    <source>
        <dbReference type="ARBA" id="ARBA00022723"/>
    </source>
</evidence>
<dbReference type="GO" id="GO:0005506">
    <property type="term" value="F:iron ion binding"/>
    <property type="evidence" value="ECO:0007669"/>
    <property type="project" value="InterPro"/>
</dbReference>
<sequence>MSEHSGFPRLAESSRPLPVTFGEIAGFAKDPYACMHALWQEHGDVAALQEGEQRVYFAFGPEFNKQILTDTQRFHSRFFAIRGPKNSPQRRLTSGLLSMNGDLHKQHRRTVQEPFQKRAIVGYHDAVLGVSEEMTREWSAGSTLDINEEMTQYMLRLTSLIVFGLDCRDLALRIGELTETWVALNHKVGITALVSDPSTAEDYERLLDVAVELEKAVKEMIALRRSGRVGFDVLSLLLRAHDVDTTVNDDQLVGHIVLMFGAAHLTSAHSLTWTLFLLAQHPEVMSQLHAELDANLNGQPPRPEHLEGLTVLDRVLKESMRILPASSFLHRMTAEPVEMGPFQLPAGAVVIFSQLMTHHMPSLYPEPEKFHPDRWLTSSPSPYAYLPFGGGARMCIGAALGTMQLKISLIRMLQQFRFSIPAHTSVNARVMSTMLFPVGRIPMQIEKQDGQFSANPVRGNVLRFVTLPDKQAAAERKAA</sequence>
<comment type="similarity">
    <text evidence="2 6">Belongs to the cytochrome P450 family.</text>
</comment>
<dbReference type="PROSITE" id="PS00086">
    <property type="entry name" value="CYTOCHROME_P450"/>
    <property type="match status" value="1"/>
</dbReference>
<dbReference type="RefSeq" id="WP_145030836.1">
    <property type="nucleotide sequence ID" value="NZ_CP036271.1"/>
</dbReference>
<dbReference type="GO" id="GO:0020037">
    <property type="term" value="F:heme binding"/>
    <property type="evidence" value="ECO:0007669"/>
    <property type="project" value="InterPro"/>
</dbReference>
<reference evidence="7 8" key="1">
    <citation type="submission" date="2019-02" db="EMBL/GenBank/DDBJ databases">
        <title>Deep-cultivation of Planctomycetes and their phenomic and genomic characterization uncovers novel biology.</title>
        <authorList>
            <person name="Wiegand S."/>
            <person name="Jogler M."/>
            <person name="Boedeker C."/>
            <person name="Pinto D."/>
            <person name="Vollmers J."/>
            <person name="Rivas-Marin E."/>
            <person name="Kohn T."/>
            <person name="Peeters S.H."/>
            <person name="Heuer A."/>
            <person name="Rast P."/>
            <person name="Oberbeckmann S."/>
            <person name="Bunk B."/>
            <person name="Jeske O."/>
            <person name="Meyerdierks A."/>
            <person name="Storesund J.E."/>
            <person name="Kallscheuer N."/>
            <person name="Luecker S."/>
            <person name="Lage O.M."/>
            <person name="Pohl T."/>
            <person name="Merkel B.J."/>
            <person name="Hornburger P."/>
            <person name="Mueller R.-W."/>
            <person name="Bruemmer F."/>
            <person name="Labrenz M."/>
            <person name="Spormann A.M."/>
            <person name="Op den Camp H."/>
            <person name="Overmann J."/>
            <person name="Amann R."/>
            <person name="Jetten M.S.M."/>
            <person name="Mascher T."/>
            <person name="Medema M.H."/>
            <person name="Devos D.P."/>
            <person name="Kaster A.-K."/>
            <person name="Ovreas L."/>
            <person name="Rohde M."/>
            <person name="Galperin M.Y."/>
            <person name="Jogler C."/>
        </authorList>
    </citation>
    <scope>NUCLEOTIDE SEQUENCE [LARGE SCALE GENOMIC DNA]</scope>
    <source>
        <strain evidence="7 8">Pan44</strain>
    </source>
</reference>
<protein>
    <submittedName>
        <fullName evidence="7">Pentalenene oxygenase</fullName>
    </submittedName>
</protein>
<dbReference type="Pfam" id="PF00067">
    <property type="entry name" value="p450"/>
    <property type="match status" value="1"/>
</dbReference>
<accession>A0A517SFY3</accession>
<keyword evidence="3 5" id="KW-0479">Metal-binding</keyword>
<evidence type="ECO:0000313" key="8">
    <source>
        <dbReference type="Proteomes" id="UP000315700"/>
    </source>
</evidence>
<evidence type="ECO:0000256" key="6">
    <source>
        <dbReference type="RuleBase" id="RU000461"/>
    </source>
</evidence>
<dbReference type="PANTHER" id="PTHR24305">
    <property type="entry name" value="CYTOCHROME P450"/>
    <property type="match status" value="1"/>
</dbReference>
<dbReference type="Proteomes" id="UP000315700">
    <property type="component" value="Chromosome"/>
</dbReference>
<evidence type="ECO:0000313" key="7">
    <source>
        <dbReference type="EMBL" id="QDT55038.1"/>
    </source>
</evidence>
<dbReference type="InterPro" id="IPR002403">
    <property type="entry name" value="Cyt_P450_E_grp-IV"/>
</dbReference>
<dbReference type="InterPro" id="IPR017972">
    <property type="entry name" value="Cyt_P450_CS"/>
</dbReference>
<evidence type="ECO:0000256" key="1">
    <source>
        <dbReference type="ARBA" id="ARBA00001971"/>
    </source>
</evidence>
<feature type="binding site" description="axial binding residue" evidence="5">
    <location>
        <position position="395"/>
    </location>
    <ligand>
        <name>heme</name>
        <dbReference type="ChEBI" id="CHEBI:30413"/>
    </ligand>
    <ligandPart>
        <name>Fe</name>
        <dbReference type="ChEBI" id="CHEBI:18248"/>
    </ligandPart>
</feature>
<dbReference type="AlphaFoldDB" id="A0A517SFY3"/>
<evidence type="ECO:0000256" key="5">
    <source>
        <dbReference type="PIRSR" id="PIRSR602403-1"/>
    </source>
</evidence>
<dbReference type="PRINTS" id="PR00465">
    <property type="entry name" value="EP450IV"/>
</dbReference>
<dbReference type="KEGG" id="ccos:Pan44_30790"/>
<dbReference type="Gene3D" id="1.10.630.10">
    <property type="entry name" value="Cytochrome P450"/>
    <property type="match status" value="1"/>
</dbReference>
<dbReference type="PRINTS" id="PR00385">
    <property type="entry name" value="P450"/>
</dbReference>